<dbReference type="STRING" id="479434.Sthe_2989"/>
<feature type="transmembrane region" description="Helical" evidence="7">
    <location>
        <begin position="67"/>
        <end position="85"/>
    </location>
</feature>
<keyword evidence="4 7" id="KW-0812">Transmembrane</keyword>
<evidence type="ECO:0000256" key="6">
    <source>
        <dbReference type="ARBA" id="ARBA00023136"/>
    </source>
</evidence>
<protein>
    <submittedName>
        <fullName evidence="9">Major facilitator superfamily MFS_1</fullName>
    </submittedName>
</protein>
<evidence type="ECO:0000313" key="10">
    <source>
        <dbReference type="Proteomes" id="UP000002027"/>
    </source>
</evidence>
<feature type="transmembrane region" description="Helical" evidence="7">
    <location>
        <begin position="130"/>
        <end position="156"/>
    </location>
</feature>
<keyword evidence="3" id="KW-1003">Cell membrane</keyword>
<dbReference type="HOGENOM" id="CLU_034180_11_2_0"/>
<keyword evidence="5 7" id="KW-1133">Transmembrane helix</keyword>
<evidence type="ECO:0000256" key="3">
    <source>
        <dbReference type="ARBA" id="ARBA00022475"/>
    </source>
</evidence>
<dbReference type="Gene3D" id="1.20.1250.20">
    <property type="entry name" value="MFS general substrate transporter like domains"/>
    <property type="match status" value="1"/>
</dbReference>
<dbReference type="Proteomes" id="UP000002027">
    <property type="component" value="Chromosome 2"/>
</dbReference>
<dbReference type="PANTHER" id="PTHR23513">
    <property type="entry name" value="INTEGRAL MEMBRANE EFFLUX PROTEIN-RELATED"/>
    <property type="match status" value="1"/>
</dbReference>
<dbReference type="PANTHER" id="PTHR23513:SF11">
    <property type="entry name" value="STAPHYLOFERRIN A TRANSPORTER"/>
    <property type="match status" value="1"/>
</dbReference>
<dbReference type="PROSITE" id="PS50850">
    <property type="entry name" value="MFS"/>
    <property type="match status" value="1"/>
</dbReference>
<dbReference type="CDD" id="cd06173">
    <property type="entry name" value="MFS_MefA_like"/>
    <property type="match status" value="1"/>
</dbReference>
<gene>
    <name evidence="9" type="ordered locus">Sthe_2989</name>
</gene>
<evidence type="ECO:0000259" key="8">
    <source>
        <dbReference type="PROSITE" id="PS50850"/>
    </source>
</evidence>
<name>D1C999_SPHTD</name>
<evidence type="ECO:0000256" key="1">
    <source>
        <dbReference type="ARBA" id="ARBA00004651"/>
    </source>
</evidence>
<dbReference type="InterPro" id="IPR020846">
    <property type="entry name" value="MFS_dom"/>
</dbReference>
<feature type="transmembrane region" description="Helical" evidence="7">
    <location>
        <begin position="363"/>
        <end position="383"/>
    </location>
</feature>
<dbReference type="InterPro" id="IPR010290">
    <property type="entry name" value="TM_effector"/>
</dbReference>
<organism evidence="9 10">
    <name type="scientific">Sphaerobacter thermophilus (strain ATCC 49802 / DSM 20745 / KCCM 41009 / NCIMB 13125 / S 6022)</name>
    <dbReference type="NCBI Taxonomy" id="479434"/>
    <lineage>
        <taxon>Bacteria</taxon>
        <taxon>Pseudomonadati</taxon>
        <taxon>Thermomicrobiota</taxon>
        <taxon>Thermomicrobia</taxon>
        <taxon>Sphaerobacterales</taxon>
        <taxon>Sphaerobacterineae</taxon>
        <taxon>Sphaerobacteraceae</taxon>
        <taxon>Sphaerobacter</taxon>
    </lineage>
</organism>
<evidence type="ECO:0000256" key="2">
    <source>
        <dbReference type="ARBA" id="ARBA00022448"/>
    </source>
</evidence>
<keyword evidence="6 7" id="KW-0472">Membrane</keyword>
<feature type="transmembrane region" description="Helical" evidence="7">
    <location>
        <begin position="5"/>
        <end position="28"/>
    </location>
</feature>
<dbReference type="InterPro" id="IPR036259">
    <property type="entry name" value="MFS_trans_sf"/>
</dbReference>
<comment type="subcellular location">
    <subcellularLocation>
        <location evidence="1">Cell membrane</location>
        <topology evidence="1">Multi-pass membrane protein</topology>
    </subcellularLocation>
</comment>
<proteinExistence type="predicted"/>
<feature type="transmembrane region" description="Helical" evidence="7">
    <location>
        <begin position="34"/>
        <end position="55"/>
    </location>
</feature>
<dbReference type="GO" id="GO:0022857">
    <property type="term" value="F:transmembrane transporter activity"/>
    <property type="evidence" value="ECO:0007669"/>
    <property type="project" value="InterPro"/>
</dbReference>
<dbReference type="RefSeq" id="WP_012873427.1">
    <property type="nucleotide sequence ID" value="NC_013524.1"/>
</dbReference>
<evidence type="ECO:0000256" key="5">
    <source>
        <dbReference type="ARBA" id="ARBA00022989"/>
    </source>
</evidence>
<dbReference type="GO" id="GO:0005886">
    <property type="term" value="C:plasma membrane"/>
    <property type="evidence" value="ECO:0007669"/>
    <property type="project" value="UniProtKB-SubCell"/>
</dbReference>
<feature type="domain" description="Major facilitator superfamily (MFS) profile" evidence="8">
    <location>
        <begin position="1"/>
        <end position="387"/>
    </location>
</feature>
<sequence>MYRNFWLASIVSNIGSWMQYVAQGWLILELTNSAFYLGLVGLMRAVPALSITLFGGVLADRLDRRQVLLVTQAAAGILALTLGLLDAFGAVAIWHILLIAFLSAVVMAIDNPTRQALVPDLVGKENIASAVGLNSAAWNGAAVVGPALAGLLVAAIGTAGAFLLNGVSYLAVLAVVYRMPAQPPKGDMRESILQNLVAGLRYIRSDRRIWGLMLAIGVPTFFGRPYLQFMPVFAQDVLRVGAGGYGALMAVNGIGALIGAIAVAPLGGTRRKGSLLLVVTALFGASLLLFTGSRWLVTSIPLLMVIGATQTLNMGLTNTLLQLTVPGDMRGRVMSAYTLIPMGLMPLGQMVTGSVGARITVPLAVAIGAGVVLAFSVAASRLLPAVRKMP</sequence>
<feature type="transmembrane region" description="Helical" evidence="7">
    <location>
        <begin position="275"/>
        <end position="296"/>
    </location>
</feature>
<dbReference type="EMBL" id="CP001824">
    <property type="protein sequence ID" value="ACZ40392.1"/>
    <property type="molecule type" value="Genomic_DNA"/>
</dbReference>
<evidence type="ECO:0000313" key="9">
    <source>
        <dbReference type="EMBL" id="ACZ40392.1"/>
    </source>
</evidence>
<dbReference type="PRINTS" id="PR01988">
    <property type="entry name" value="EXPORTERBACE"/>
</dbReference>
<dbReference type="AlphaFoldDB" id="D1C999"/>
<reference evidence="10" key="1">
    <citation type="submission" date="2009-11" db="EMBL/GenBank/DDBJ databases">
        <title>The complete chromosome 2 of Sphaerobacter thermophilus DSM 20745.</title>
        <authorList>
            <person name="Lucas S."/>
            <person name="Copeland A."/>
            <person name="Lapidus A."/>
            <person name="Glavina del Rio T."/>
            <person name="Dalin E."/>
            <person name="Tice H."/>
            <person name="Bruce D."/>
            <person name="Goodwin L."/>
            <person name="Pitluck S."/>
            <person name="Kyrpides N."/>
            <person name="Mavromatis K."/>
            <person name="Ivanova N."/>
            <person name="Mikhailova N."/>
            <person name="LaButti K.M."/>
            <person name="Clum A."/>
            <person name="Sun H.I."/>
            <person name="Brettin T."/>
            <person name="Detter J.C."/>
            <person name="Han C."/>
            <person name="Larimer F."/>
            <person name="Land M."/>
            <person name="Hauser L."/>
            <person name="Markowitz V."/>
            <person name="Cheng J.F."/>
            <person name="Hugenholtz P."/>
            <person name="Woyke T."/>
            <person name="Wu D."/>
            <person name="Steenblock K."/>
            <person name="Schneider S."/>
            <person name="Pukall R."/>
            <person name="Goeker M."/>
            <person name="Klenk H.P."/>
            <person name="Eisen J.A."/>
        </authorList>
    </citation>
    <scope>NUCLEOTIDE SEQUENCE [LARGE SCALE GENOMIC DNA]</scope>
    <source>
        <strain evidence="10">ATCC 49802 / DSM 20745 / S 6022</strain>
    </source>
</reference>
<feature type="transmembrane region" description="Helical" evidence="7">
    <location>
        <begin position="162"/>
        <end position="179"/>
    </location>
</feature>
<feature type="transmembrane region" description="Helical" evidence="7">
    <location>
        <begin position="91"/>
        <end position="109"/>
    </location>
</feature>
<keyword evidence="10" id="KW-1185">Reference proteome</keyword>
<feature type="transmembrane region" description="Helical" evidence="7">
    <location>
        <begin position="247"/>
        <end position="268"/>
    </location>
</feature>
<evidence type="ECO:0000256" key="4">
    <source>
        <dbReference type="ARBA" id="ARBA00022692"/>
    </source>
</evidence>
<dbReference type="InterPro" id="IPR022324">
    <property type="entry name" value="Bacilysin_exporter_BacE_put"/>
</dbReference>
<keyword evidence="2" id="KW-0813">Transport</keyword>
<dbReference type="KEGG" id="sti:Sthe_2989"/>
<dbReference type="Pfam" id="PF05977">
    <property type="entry name" value="MFS_3"/>
    <property type="match status" value="1"/>
</dbReference>
<dbReference type="eggNOG" id="COG2814">
    <property type="taxonomic scope" value="Bacteria"/>
</dbReference>
<accession>D1C999</accession>
<evidence type="ECO:0000256" key="7">
    <source>
        <dbReference type="SAM" id="Phobius"/>
    </source>
</evidence>
<reference evidence="9 10" key="2">
    <citation type="journal article" date="2010" name="Stand. Genomic Sci.">
        <title>Complete genome sequence of Desulfohalobium retbaense type strain (HR(100)).</title>
        <authorList>
            <person name="Spring S."/>
            <person name="Nolan M."/>
            <person name="Lapidus A."/>
            <person name="Glavina Del Rio T."/>
            <person name="Copeland A."/>
            <person name="Tice H."/>
            <person name="Cheng J.F."/>
            <person name="Lucas S."/>
            <person name="Land M."/>
            <person name="Chen F."/>
            <person name="Bruce D."/>
            <person name="Goodwin L."/>
            <person name="Pitluck S."/>
            <person name="Ivanova N."/>
            <person name="Mavromatis K."/>
            <person name="Mikhailova N."/>
            <person name="Pati A."/>
            <person name="Chen A."/>
            <person name="Palaniappan K."/>
            <person name="Hauser L."/>
            <person name="Chang Y.J."/>
            <person name="Jeffries C.D."/>
            <person name="Munk C."/>
            <person name="Kiss H."/>
            <person name="Chain P."/>
            <person name="Han C."/>
            <person name="Brettin T."/>
            <person name="Detter J.C."/>
            <person name="Schuler E."/>
            <person name="Goker M."/>
            <person name="Rohde M."/>
            <person name="Bristow J."/>
            <person name="Eisen J.A."/>
            <person name="Markowitz V."/>
            <person name="Hugenholtz P."/>
            <person name="Kyrpides N.C."/>
            <person name="Klenk H.P."/>
        </authorList>
    </citation>
    <scope>NUCLEOTIDE SEQUENCE [LARGE SCALE GENOMIC DNA]</scope>
    <source>
        <strain evidence="10">ATCC 49802 / DSM 20745 / S 6022</strain>
    </source>
</reference>
<feature type="transmembrane region" description="Helical" evidence="7">
    <location>
        <begin position="209"/>
        <end position="227"/>
    </location>
</feature>
<dbReference type="SUPFAM" id="SSF103473">
    <property type="entry name" value="MFS general substrate transporter"/>
    <property type="match status" value="1"/>
</dbReference>
<dbReference type="InParanoid" id="D1C999"/>